<name>A0A2P2KZY4_RHIMU</name>
<organism evidence="2">
    <name type="scientific">Rhizophora mucronata</name>
    <name type="common">Asiatic mangrove</name>
    <dbReference type="NCBI Taxonomy" id="61149"/>
    <lineage>
        <taxon>Eukaryota</taxon>
        <taxon>Viridiplantae</taxon>
        <taxon>Streptophyta</taxon>
        <taxon>Embryophyta</taxon>
        <taxon>Tracheophyta</taxon>
        <taxon>Spermatophyta</taxon>
        <taxon>Magnoliopsida</taxon>
        <taxon>eudicotyledons</taxon>
        <taxon>Gunneridae</taxon>
        <taxon>Pentapetalae</taxon>
        <taxon>rosids</taxon>
        <taxon>fabids</taxon>
        <taxon>Malpighiales</taxon>
        <taxon>Rhizophoraceae</taxon>
        <taxon>Rhizophora</taxon>
    </lineage>
</organism>
<dbReference type="GO" id="GO:0008168">
    <property type="term" value="F:methyltransferase activity"/>
    <property type="evidence" value="ECO:0007669"/>
    <property type="project" value="UniProtKB-KW"/>
</dbReference>
<proteinExistence type="predicted"/>
<dbReference type="EMBL" id="GGEC01030800">
    <property type="protein sequence ID" value="MBX11284.1"/>
    <property type="molecule type" value="Transcribed_RNA"/>
</dbReference>
<keyword evidence="1" id="KW-0489">Methyltransferase</keyword>
<dbReference type="EMBL" id="GGEC01030806">
    <property type="protein sequence ID" value="MBX11290.1"/>
    <property type="molecule type" value="Transcribed_RNA"/>
</dbReference>
<dbReference type="GO" id="GO:0032259">
    <property type="term" value="P:methylation"/>
    <property type="evidence" value="ECO:0007669"/>
    <property type="project" value="UniProtKB-KW"/>
</dbReference>
<keyword evidence="1" id="KW-0808">Transferase</keyword>
<protein>
    <submittedName>
        <fullName evidence="1">Putative methyltransferase NSUN6 isoform X2</fullName>
    </submittedName>
</protein>
<dbReference type="AlphaFoldDB" id="A0A2P2KZY4"/>
<accession>A0A2P2KZY4</accession>
<evidence type="ECO:0000313" key="1">
    <source>
        <dbReference type="EMBL" id="MBX11284.1"/>
    </source>
</evidence>
<evidence type="ECO:0000313" key="2">
    <source>
        <dbReference type="EMBL" id="MBX11290.1"/>
    </source>
</evidence>
<sequence>MLFNTLPPRIVGTKRQKNNKTLIPNLFEINHVVKFFVVISFFHQLDLAGDITCSKSSLGKNF</sequence>
<reference evidence="2" key="1">
    <citation type="submission" date="2018-02" db="EMBL/GenBank/DDBJ databases">
        <title>Rhizophora mucronata_Transcriptome.</title>
        <authorList>
            <person name="Meera S.P."/>
            <person name="Sreeshan A."/>
            <person name="Augustine A."/>
        </authorList>
    </citation>
    <scope>NUCLEOTIDE SEQUENCE</scope>
    <source>
        <tissue evidence="2">Leaf</tissue>
    </source>
</reference>